<evidence type="ECO:0000313" key="1">
    <source>
        <dbReference type="EMBL" id="BAF36240.1"/>
    </source>
</evidence>
<dbReference type="EMBL" id="AB231700">
    <property type="protein sequence ID" value="BAF36240.1"/>
    <property type="molecule type" value="Genomic_DNA"/>
</dbReference>
<proteinExistence type="predicted"/>
<accession>A0A7R3</accession>
<organism evidence="1 2">
    <name type="scientific">Microcystis phage LMM01</name>
    <dbReference type="NCBI Taxonomy" id="2856824"/>
    <lineage>
        <taxon>Viruses</taxon>
        <taxon>Duplodnaviria</taxon>
        <taxon>Heunggongvirae</taxon>
        <taxon>Uroviricota</taxon>
        <taxon>Caudoviricetes</taxon>
        <taxon>Fukuivirus</taxon>
        <taxon>Fukuivirus LMM01</taxon>
    </lineage>
</organism>
<dbReference type="GeneID" id="4484309"/>
<dbReference type="KEGG" id="vg:4484309"/>
<protein>
    <submittedName>
        <fullName evidence="1">Uncharacterized protein</fullName>
    </submittedName>
</protein>
<name>A0A7R3_9CAUD</name>
<dbReference type="Proteomes" id="UP000001249">
    <property type="component" value="Segment"/>
</dbReference>
<dbReference type="RefSeq" id="YP_851163.1">
    <property type="nucleotide sequence ID" value="NC_008562.1"/>
</dbReference>
<sequence>MKIINSNGWAPRTLDEWNAPVPITVPLIADNNKLFYNFYLYNGEGPAWFYRLLYFDEYDSVGLHVIN</sequence>
<reference evidence="2" key="1">
    <citation type="journal article" date="2008" name="J. Bacteriol.">
        <title>Ma-LMM01 infecting toxic Microcystis aeruginosa illuminates diverse cyanophage genome strategies.</title>
        <authorList>
            <person name="Yoshida T."/>
            <person name="Nagasaki K."/>
            <person name="Takashima Y."/>
            <person name="Shirai Y."/>
            <person name="Tomaru Y."/>
            <person name="Takao Y."/>
            <person name="Sakamoto S."/>
            <person name="Hiroishi S."/>
            <person name="Ogata H."/>
        </authorList>
    </citation>
    <scope>NUCLEOTIDE SEQUENCE</scope>
</reference>
<keyword evidence="2" id="KW-1185">Reference proteome</keyword>
<evidence type="ECO:0000313" key="2">
    <source>
        <dbReference type="Proteomes" id="UP000001249"/>
    </source>
</evidence>